<dbReference type="EMBL" id="CP019607">
    <property type="protein sequence ID" value="AQP51642.1"/>
    <property type="molecule type" value="Genomic_DNA"/>
</dbReference>
<dbReference type="InterPro" id="IPR038377">
    <property type="entry name" value="Na/Glc_symporter_sf"/>
</dbReference>
<evidence type="ECO:0000313" key="11">
    <source>
        <dbReference type="Proteomes" id="UP000188235"/>
    </source>
</evidence>
<sequence length="129" mass="13700">MENPRPSIDSQDFHRVAATANLPSILYSLYWKRFSTAGAVWSIFGGLITAVVLIIFSPAVSGVPTAMFPNVDFALFPVDTPAIVSVPVGFFLGWLGSVLKPDGGKFADQAPEMEVRSMTGGGAEAALDH</sequence>
<dbReference type="InterPro" id="IPR050277">
    <property type="entry name" value="Sodium:Solute_Symporter"/>
</dbReference>
<proteinExistence type="inferred from homology"/>
<comment type="similarity">
    <text evidence="2">Belongs to the sodium:solute symporter (SSF) (TC 2.A.21) family.</text>
</comment>
<keyword evidence="7 9" id="KW-1133">Transmembrane helix</keyword>
<organism evidence="10 11">
    <name type="scientific">Tessaracoccus flavescens</name>
    <dbReference type="NCBI Taxonomy" id="399497"/>
    <lineage>
        <taxon>Bacteria</taxon>
        <taxon>Bacillati</taxon>
        <taxon>Actinomycetota</taxon>
        <taxon>Actinomycetes</taxon>
        <taxon>Propionibacteriales</taxon>
        <taxon>Propionibacteriaceae</taxon>
        <taxon>Tessaracoccus</taxon>
    </lineage>
</organism>
<evidence type="ECO:0000256" key="7">
    <source>
        <dbReference type="ARBA" id="ARBA00022989"/>
    </source>
</evidence>
<evidence type="ECO:0000313" key="10">
    <source>
        <dbReference type="EMBL" id="AQP51642.1"/>
    </source>
</evidence>
<evidence type="ECO:0000256" key="3">
    <source>
        <dbReference type="ARBA" id="ARBA00022448"/>
    </source>
</evidence>
<keyword evidence="4" id="KW-1003">Cell membrane</keyword>
<dbReference type="STRING" id="399497.BW733_13250"/>
<dbReference type="Gene3D" id="1.20.1730.10">
    <property type="entry name" value="Sodium/glucose cotransporter"/>
    <property type="match status" value="1"/>
</dbReference>
<gene>
    <name evidence="10" type="ORF">BW733_13250</name>
</gene>
<keyword evidence="5 9" id="KW-0812">Transmembrane</keyword>
<evidence type="ECO:0000256" key="4">
    <source>
        <dbReference type="ARBA" id="ARBA00022475"/>
    </source>
</evidence>
<feature type="transmembrane region" description="Helical" evidence="9">
    <location>
        <begin position="80"/>
        <end position="99"/>
    </location>
</feature>
<evidence type="ECO:0000256" key="1">
    <source>
        <dbReference type="ARBA" id="ARBA00004651"/>
    </source>
</evidence>
<dbReference type="GO" id="GO:0015123">
    <property type="term" value="F:acetate transmembrane transporter activity"/>
    <property type="evidence" value="ECO:0007669"/>
    <property type="project" value="TreeGrafter"/>
</dbReference>
<dbReference type="PANTHER" id="PTHR48086">
    <property type="entry name" value="SODIUM/PROLINE SYMPORTER-RELATED"/>
    <property type="match status" value="1"/>
</dbReference>
<evidence type="ECO:0000256" key="8">
    <source>
        <dbReference type="ARBA" id="ARBA00023136"/>
    </source>
</evidence>
<dbReference type="GO" id="GO:0006847">
    <property type="term" value="P:plasma membrane acetate transport"/>
    <property type="evidence" value="ECO:0007669"/>
    <property type="project" value="TreeGrafter"/>
</dbReference>
<dbReference type="AlphaFoldDB" id="A0A1Q2D009"/>
<evidence type="ECO:0000256" key="5">
    <source>
        <dbReference type="ARBA" id="ARBA00022692"/>
    </source>
</evidence>
<feature type="transmembrane region" description="Helical" evidence="9">
    <location>
        <begin position="39"/>
        <end position="60"/>
    </location>
</feature>
<dbReference type="PROSITE" id="PS50283">
    <property type="entry name" value="NA_SOLUT_SYMP_3"/>
    <property type="match status" value="1"/>
</dbReference>
<keyword evidence="8 9" id="KW-0472">Membrane</keyword>
<evidence type="ECO:0000256" key="6">
    <source>
        <dbReference type="ARBA" id="ARBA00022847"/>
    </source>
</evidence>
<protein>
    <recommendedName>
        <fullName evidence="12">Cation acetate symporter</fullName>
    </recommendedName>
</protein>
<dbReference type="PANTHER" id="PTHR48086:SF6">
    <property type="entry name" value="CATION_ACETATE SYMPORTER ACTP"/>
    <property type="match status" value="1"/>
</dbReference>
<evidence type="ECO:0000256" key="9">
    <source>
        <dbReference type="SAM" id="Phobius"/>
    </source>
</evidence>
<evidence type="ECO:0000256" key="2">
    <source>
        <dbReference type="ARBA" id="ARBA00006434"/>
    </source>
</evidence>
<keyword evidence="6" id="KW-0769">Symport</keyword>
<comment type="subcellular location">
    <subcellularLocation>
        <location evidence="1">Cell membrane</location>
        <topology evidence="1">Multi-pass membrane protein</topology>
    </subcellularLocation>
</comment>
<keyword evidence="11" id="KW-1185">Reference proteome</keyword>
<dbReference type="GO" id="GO:0015293">
    <property type="term" value="F:symporter activity"/>
    <property type="evidence" value="ECO:0007669"/>
    <property type="project" value="UniProtKB-KW"/>
</dbReference>
<dbReference type="InterPro" id="IPR001734">
    <property type="entry name" value="Na/solute_symporter"/>
</dbReference>
<dbReference type="Proteomes" id="UP000188235">
    <property type="component" value="Chromosome"/>
</dbReference>
<evidence type="ECO:0008006" key="12">
    <source>
        <dbReference type="Google" id="ProtNLM"/>
    </source>
</evidence>
<reference evidence="10 11" key="1">
    <citation type="journal article" date="2008" name="Int. J. Syst. Evol. Microbiol.">
        <title>Tessaracoccus flavescens sp. nov., isolated from marine sediment.</title>
        <authorList>
            <person name="Lee D.W."/>
            <person name="Lee S.D."/>
        </authorList>
    </citation>
    <scope>NUCLEOTIDE SEQUENCE [LARGE SCALE GENOMIC DNA]</scope>
    <source>
        <strain evidence="10 11">SST-39T</strain>
    </source>
</reference>
<dbReference type="KEGG" id="tfa:BW733_13250"/>
<name>A0A1Q2D009_9ACTN</name>
<dbReference type="GO" id="GO:0005886">
    <property type="term" value="C:plasma membrane"/>
    <property type="evidence" value="ECO:0007669"/>
    <property type="project" value="UniProtKB-SubCell"/>
</dbReference>
<accession>A0A1Q2D009</accession>
<keyword evidence="3" id="KW-0813">Transport</keyword>